<evidence type="ECO:0000256" key="4">
    <source>
        <dbReference type="ARBA" id="ARBA00023136"/>
    </source>
</evidence>
<evidence type="ECO:0000313" key="8">
    <source>
        <dbReference type="Proteomes" id="UP000076947"/>
    </source>
</evidence>
<keyword evidence="8" id="KW-1185">Reference proteome</keyword>
<feature type="transmembrane region" description="Helical" evidence="5">
    <location>
        <begin position="15"/>
        <end position="38"/>
    </location>
</feature>
<evidence type="ECO:0000256" key="5">
    <source>
        <dbReference type="SAM" id="Phobius"/>
    </source>
</evidence>
<dbReference type="GO" id="GO:0005886">
    <property type="term" value="C:plasma membrane"/>
    <property type="evidence" value="ECO:0007669"/>
    <property type="project" value="TreeGrafter"/>
</dbReference>
<dbReference type="RefSeq" id="WP_066839048.1">
    <property type="nucleotide sequence ID" value="NZ_LSTQ01000010.1"/>
</dbReference>
<organism evidence="7 8">
    <name type="scientific">Corynebacterium stationis</name>
    <dbReference type="NCBI Taxonomy" id="1705"/>
    <lineage>
        <taxon>Bacteria</taxon>
        <taxon>Bacillati</taxon>
        <taxon>Actinomycetota</taxon>
        <taxon>Actinomycetes</taxon>
        <taxon>Mycobacteriales</taxon>
        <taxon>Corynebacteriaceae</taxon>
        <taxon>Corynebacterium</taxon>
    </lineage>
</organism>
<dbReference type="OrthoDB" id="3531445at2"/>
<keyword evidence="4 5" id="KW-0472">Membrane</keyword>
<evidence type="ECO:0000256" key="1">
    <source>
        <dbReference type="ARBA" id="ARBA00004141"/>
    </source>
</evidence>
<feature type="transmembrane region" description="Helical" evidence="5">
    <location>
        <begin position="113"/>
        <end position="134"/>
    </location>
</feature>
<dbReference type="Proteomes" id="UP000076947">
    <property type="component" value="Unassembled WGS sequence"/>
</dbReference>
<accession>A0A177IMI5</accession>
<keyword evidence="2 5" id="KW-0812">Transmembrane</keyword>
<feature type="domain" description="Sodium/calcium exchanger membrane region" evidence="6">
    <location>
        <begin position="242"/>
        <end position="381"/>
    </location>
</feature>
<reference evidence="8" key="1">
    <citation type="submission" date="2016-02" db="EMBL/GenBank/DDBJ databases">
        <authorList>
            <person name="Kaur G."/>
            <person name="Nair G.R."/>
            <person name="Mayilraj S."/>
        </authorList>
    </citation>
    <scope>NUCLEOTIDE SEQUENCE [LARGE SCALE GENOMIC DNA]</scope>
    <source>
        <strain evidence="8">GA-15</strain>
    </source>
</reference>
<dbReference type="InterPro" id="IPR004837">
    <property type="entry name" value="NaCa_Exmemb"/>
</dbReference>
<feature type="transmembrane region" description="Helical" evidence="5">
    <location>
        <begin position="364"/>
        <end position="382"/>
    </location>
</feature>
<dbReference type="STRING" id="1705.CA21670_12925"/>
<feature type="transmembrane region" description="Helical" evidence="5">
    <location>
        <begin position="307"/>
        <end position="329"/>
    </location>
</feature>
<feature type="domain" description="Sodium/calcium exchanger membrane region" evidence="6">
    <location>
        <begin position="46"/>
        <end position="197"/>
    </location>
</feature>
<feature type="transmembrane region" description="Helical" evidence="5">
    <location>
        <begin position="77"/>
        <end position="101"/>
    </location>
</feature>
<feature type="transmembrane region" description="Helical" evidence="5">
    <location>
        <begin position="173"/>
        <end position="194"/>
    </location>
</feature>
<evidence type="ECO:0000259" key="6">
    <source>
        <dbReference type="Pfam" id="PF01699"/>
    </source>
</evidence>
<name>A0A177IMI5_9CORY</name>
<dbReference type="EMBL" id="LSTQ01000010">
    <property type="protein sequence ID" value="OAH29964.1"/>
    <property type="molecule type" value="Genomic_DNA"/>
</dbReference>
<dbReference type="GO" id="GO:0015385">
    <property type="term" value="F:sodium:proton antiporter activity"/>
    <property type="evidence" value="ECO:0007669"/>
    <property type="project" value="TreeGrafter"/>
</dbReference>
<evidence type="ECO:0000256" key="3">
    <source>
        <dbReference type="ARBA" id="ARBA00022989"/>
    </source>
</evidence>
<comment type="subcellular location">
    <subcellularLocation>
        <location evidence="1">Membrane</location>
        <topology evidence="1">Multi-pass membrane protein</topology>
    </subcellularLocation>
</comment>
<feature type="transmembrane region" description="Helical" evidence="5">
    <location>
        <begin position="146"/>
        <end position="167"/>
    </location>
</feature>
<protein>
    <submittedName>
        <fullName evidence="7">Calcium:proton antiporter</fullName>
    </submittedName>
</protein>
<gene>
    <name evidence="7" type="ORF">AYJ05_09045</name>
</gene>
<comment type="caution">
    <text evidence="7">The sequence shown here is derived from an EMBL/GenBank/DDBJ whole genome shotgun (WGS) entry which is preliminary data.</text>
</comment>
<feature type="transmembrane region" description="Helical" evidence="5">
    <location>
        <begin position="268"/>
        <end position="286"/>
    </location>
</feature>
<keyword evidence="3 5" id="KW-1133">Transmembrane helix</keyword>
<dbReference type="Pfam" id="PF01699">
    <property type="entry name" value="Na_Ca_ex"/>
    <property type="match status" value="2"/>
</dbReference>
<feature type="transmembrane region" description="Helical" evidence="5">
    <location>
        <begin position="237"/>
        <end position="256"/>
    </location>
</feature>
<proteinExistence type="predicted"/>
<dbReference type="PANTHER" id="PTHR37958">
    <property type="entry name" value="SODIUM-POTASSIUM/PROTON ANTIPORTER CHAA"/>
    <property type="match status" value="1"/>
</dbReference>
<evidence type="ECO:0000313" key="7">
    <source>
        <dbReference type="EMBL" id="OAH29964.1"/>
    </source>
</evidence>
<evidence type="ECO:0000256" key="2">
    <source>
        <dbReference type="ARBA" id="ARBA00022692"/>
    </source>
</evidence>
<feature type="transmembrane region" description="Helical" evidence="5">
    <location>
        <begin position="44"/>
        <end position="65"/>
    </location>
</feature>
<dbReference type="InterPro" id="IPR052946">
    <property type="entry name" value="Alkaline_pH_Ca-Antiporter"/>
</dbReference>
<feature type="transmembrane region" description="Helical" evidence="5">
    <location>
        <begin position="341"/>
        <end position="357"/>
    </location>
</feature>
<dbReference type="GO" id="GO:0015386">
    <property type="term" value="F:potassium:proton antiporter activity"/>
    <property type="evidence" value="ECO:0007669"/>
    <property type="project" value="TreeGrafter"/>
</dbReference>
<dbReference type="AlphaFoldDB" id="A0A177IMI5"/>
<sequence>MSASTALRGVLTGSVIARIVLGWVAVALLSLASGFLAGSLSMPLVFTLLALIVGVIIVCSGGVVTQAEHLAHRLGDPYGTLVLTLSIVGIEVILISAVMLGPGDHHTIARDSVMATVMIVLNLVIGLALLVGGMHHNNLQVNRAGISAYLSMLVVLIATAFAIPAVIGTDGAYNTAQAITIVTLTVILYAFFLYRQTGAQHADFTETDKDVVASGNVHGTELRPGIGAIFREHKGEILTRALVLLITVIPIVLLSHDMASLLDDGLNRLGAPIALSGIIIAMIVFLPEAITTVRAAWGGEGQRVVNLAHGALVSCVGLTLPVVLIIGLLTGQTVTLAENPTNLLLLGISLALSIATFNSQKVTAIHGGAHLFVFILYALSVFS</sequence>
<dbReference type="PANTHER" id="PTHR37958:SF1">
    <property type="entry name" value="SODIUM-POTASSIUM_PROTON ANTIPORTER CHAA"/>
    <property type="match status" value="1"/>
</dbReference>